<dbReference type="Proteomes" id="UP001291623">
    <property type="component" value="Unassembled WGS sequence"/>
</dbReference>
<protein>
    <submittedName>
        <fullName evidence="1">Uncharacterized protein</fullName>
    </submittedName>
</protein>
<proteinExistence type="predicted"/>
<reference evidence="1" key="1">
    <citation type="submission" date="2023-12" db="EMBL/GenBank/DDBJ databases">
        <title>Genome assembly of Anisodus tanguticus.</title>
        <authorList>
            <person name="Wang Y.-J."/>
        </authorList>
    </citation>
    <scope>NUCLEOTIDE SEQUENCE</scope>
    <source>
        <strain evidence="1">KB-2021</strain>
        <tissue evidence="1">Leaf</tissue>
    </source>
</reference>
<accession>A0AAE1SIA5</accession>
<organism evidence="1 2">
    <name type="scientific">Anisodus tanguticus</name>
    <dbReference type="NCBI Taxonomy" id="243964"/>
    <lineage>
        <taxon>Eukaryota</taxon>
        <taxon>Viridiplantae</taxon>
        <taxon>Streptophyta</taxon>
        <taxon>Embryophyta</taxon>
        <taxon>Tracheophyta</taxon>
        <taxon>Spermatophyta</taxon>
        <taxon>Magnoliopsida</taxon>
        <taxon>eudicotyledons</taxon>
        <taxon>Gunneridae</taxon>
        <taxon>Pentapetalae</taxon>
        <taxon>asterids</taxon>
        <taxon>lamiids</taxon>
        <taxon>Solanales</taxon>
        <taxon>Solanaceae</taxon>
        <taxon>Solanoideae</taxon>
        <taxon>Hyoscyameae</taxon>
        <taxon>Anisodus</taxon>
    </lineage>
</organism>
<sequence length="61" mass="6773">MEGDKRRVFQLKETLINDYGVYLHRNEESLGRQACVLAPHLPTTLSGIYSSLGGQLSPNTP</sequence>
<keyword evidence="2" id="KW-1185">Reference proteome</keyword>
<comment type="caution">
    <text evidence="1">The sequence shown here is derived from an EMBL/GenBank/DDBJ whole genome shotgun (WGS) entry which is preliminary data.</text>
</comment>
<name>A0AAE1SIA5_9SOLA</name>
<gene>
    <name evidence="1" type="ORF">RND71_009945</name>
</gene>
<dbReference type="EMBL" id="JAVYJV010000005">
    <property type="protein sequence ID" value="KAK4370470.1"/>
    <property type="molecule type" value="Genomic_DNA"/>
</dbReference>
<dbReference type="AlphaFoldDB" id="A0AAE1SIA5"/>
<evidence type="ECO:0000313" key="1">
    <source>
        <dbReference type="EMBL" id="KAK4370470.1"/>
    </source>
</evidence>
<evidence type="ECO:0000313" key="2">
    <source>
        <dbReference type="Proteomes" id="UP001291623"/>
    </source>
</evidence>